<organism evidence="3 4">
    <name type="scientific">Oryzisolibacter propanilivorax</name>
    <dbReference type="NCBI Taxonomy" id="1527607"/>
    <lineage>
        <taxon>Bacteria</taxon>
        <taxon>Pseudomonadati</taxon>
        <taxon>Pseudomonadota</taxon>
        <taxon>Betaproteobacteria</taxon>
        <taxon>Burkholderiales</taxon>
        <taxon>Comamonadaceae</taxon>
        <taxon>Oryzisolibacter</taxon>
    </lineage>
</organism>
<evidence type="ECO:0000313" key="3">
    <source>
        <dbReference type="EMBL" id="SDM51526.1"/>
    </source>
</evidence>
<dbReference type="OrthoDB" id="5298481at2"/>
<feature type="region of interest" description="Disordered" evidence="1">
    <location>
        <begin position="68"/>
        <end position="92"/>
    </location>
</feature>
<proteinExistence type="predicted"/>
<protein>
    <recommendedName>
        <fullName evidence="5">DUF2933 domain-containing protein</fullName>
    </recommendedName>
</protein>
<dbReference type="InterPro" id="IPR021682">
    <property type="entry name" value="DUF2933"/>
</dbReference>
<keyword evidence="2" id="KW-1133">Transmembrane helix</keyword>
<evidence type="ECO:0000256" key="1">
    <source>
        <dbReference type="SAM" id="MobiDB-lite"/>
    </source>
</evidence>
<dbReference type="AlphaFoldDB" id="A0A1G9TUX4"/>
<keyword evidence="4" id="KW-1185">Reference proteome</keyword>
<accession>A0A1G9TUX4</accession>
<name>A0A1G9TUX4_9BURK</name>
<feature type="transmembrane region" description="Helical" evidence="2">
    <location>
        <begin position="45"/>
        <end position="64"/>
    </location>
</feature>
<dbReference type="EMBL" id="FNHP01000007">
    <property type="protein sequence ID" value="SDM51526.1"/>
    <property type="molecule type" value="Genomic_DNA"/>
</dbReference>
<feature type="transmembrane region" description="Helical" evidence="2">
    <location>
        <begin position="21"/>
        <end position="39"/>
    </location>
</feature>
<gene>
    <name evidence="3" type="ORF">SAMN05428957_10716</name>
</gene>
<dbReference type="RefSeq" id="WP_091570632.1">
    <property type="nucleotide sequence ID" value="NZ_FNHP01000007.1"/>
</dbReference>
<dbReference type="Proteomes" id="UP000198552">
    <property type="component" value="Unassembled WGS sequence"/>
</dbReference>
<dbReference type="Pfam" id="PF11666">
    <property type="entry name" value="DUF2933"/>
    <property type="match status" value="1"/>
</dbReference>
<evidence type="ECO:0008006" key="5">
    <source>
        <dbReference type="Google" id="ProtNLM"/>
    </source>
</evidence>
<keyword evidence="2" id="KW-0812">Transmembrane</keyword>
<keyword evidence="2" id="KW-0472">Membrane</keyword>
<dbReference type="STRING" id="1527607.SAMN05428957_10716"/>
<evidence type="ECO:0000256" key="2">
    <source>
        <dbReference type="SAM" id="Phobius"/>
    </source>
</evidence>
<evidence type="ECO:0000313" key="4">
    <source>
        <dbReference type="Proteomes" id="UP000198552"/>
    </source>
</evidence>
<reference evidence="4" key="1">
    <citation type="submission" date="2016-10" db="EMBL/GenBank/DDBJ databases">
        <authorList>
            <person name="Varghese N."/>
            <person name="Submissions S."/>
        </authorList>
    </citation>
    <scope>NUCLEOTIDE SEQUENCE [LARGE SCALE GENOMIC DNA]</scope>
    <source>
        <strain evidence="4">EPL6</strain>
    </source>
</reference>
<sequence>MTHDHASHPQSVQSGGFWRSRYALGLLVFGVVAGYLLWTEHRAHLAQWWPYALLLVCPLMHVFMHKGHGGHSRHGSGSGAPDRRIGQDSNGS</sequence>